<comment type="caution">
    <text evidence="1">The sequence shown here is derived from an EMBL/GenBank/DDBJ whole genome shotgun (WGS) entry which is preliminary data.</text>
</comment>
<organism evidence="1">
    <name type="scientific">Hexamita inflata</name>
    <dbReference type="NCBI Taxonomy" id="28002"/>
    <lineage>
        <taxon>Eukaryota</taxon>
        <taxon>Metamonada</taxon>
        <taxon>Diplomonadida</taxon>
        <taxon>Hexamitidae</taxon>
        <taxon>Hexamitinae</taxon>
        <taxon>Hexamita</taxon>
    </lineage>
</organism>
<proteinExistence type="predicted"/>
<keyword evidence="3" id="KW-1185">Reference proteome</keyword>
<protein>
    <submittedName>
        <fullName evidence="1">Uncharacterized protein</fullName>
    </submittedName>
</protein>
<dbReference type="AlphaFoldDB" id="A0AA86TQY5"/>
<dbReference type="EMBL" id="CAXDID020000012">
    <property type="protein sequence ID" value="CAL5980861.1"/>
    <property type="molecule type" value="Genomic_DNA"/>
</dbReference>
<reference evidence="2 3" key="2">
    <citation type="submission" date="2024-07" db="EMBL/GenBank/DDBJ databases">
        <authorList>
            <person name="Akdeniz Z."/>
        </authorList>
    </citation>
    <scope>NUCLEOTIDE SEQUENCE [LARGE SCALE GENOMIC DNA]</scope>
</reference>
<gene>
    <name evidence="1" type="ORF">HINF_LOCUS11117</name>
    <name evidence="2" type="ORF">HINF_LOCUS6384</name>
</gene>
<dbReference type="SUPFAM" id="SSF48371">
    <property type="entry name" value="ARM repeat"/>
    <property type="match status" value="1"/>
</dbReference>
<dbReference type="EMBL" id="CATOUU010000279">
    <property type="protein sequence ID" value="CAI9923472.1"/>
    <property type="molecule type" value="Genomic_DNA"/>
</dbReference>
<dbReference type="Gene3D" id="1.25.10.10">
    <property type="entry name" value="Leucine-rich Repeat Variant"/>
    <property type="match status" value="1"/>
</dbReference>
<name>A0AA86TQY5_9EUKA</name>
<reference evidence="1" key="1">
    <citation type="submission" date="2023-06" db="EMBL/GenBank/DDBJ databases">
        <authorList>
            <person name="Kurt Z."/>
        </authorList>
    </citation>
    <scope>NUCLEOTIDE SEQUENCE</scope>
</reference>
<dbReference type="InterPro" id="IPR011989">
    <property type="entry name" value="ARM-like"/>
</dbReference>
<accession>A0AA86TQY5</accession>
<evidence type="ECO:0000313" key="1">
    <source>
        <dbReference type="EMBL" id="CAI9923472.1"/>
    </source>
</evidence>
<evidence type="ECO:0000313" key="2">
    <source>
        <dbReference type="EMBL" id="CAL5980861.1"/>
    </source>
</evidence>
<dbReference type="Proteomes" id="UP001642409">
    <property type="component" value="Unassembled WGS sequence"/>
</dbReference>
<sequence length="1065" mass="122150">MSITSYQQFHNLFCSLMQTQNYETEQNMMLFINFMECQPDQFIEYCKQSIKDPQLCGPTAVVLRKQMSKMGKETCYILASEQARLELLQNTLEMLSCCQDFSMGKILADCIALMVIKNAEAKTNCPIVFSFIEQALSSNVLVIEKCAAEIIAEMTQNNLNALMQVGYEQILTSISKILNNPNTKLFGAKAISNLLIGSSFFNGIPIQQQNEFLHVLFSMAQQTQDPKELLKVCENIYQISEDNMDVLIDHMEAILNLTEYMFMQNSPILFNTAINLFANIVDPYSPYVEYTDDEELKIQDIILKYIFQLLLDQNDDFVFSFSQLDDPSDGFDLNSNEVLVLECMKRVAKKHWNQMMDAFNQFQTSQGSWQHTYASLYIMQAFLGAEEFIASDAQLFQQQTKDLVKEIGKFNALIQYKICDILHIAAQSSYKENLVHLITNLGELFLEALPQLCDQAICKVLEVINTVFYNSITDKQVIPVLRVLHKNEAMLTILAQIPSLLQKNSKTLQGLTLQLMTTALRLNNPSLIQAYSGAIQAQFDQYIYLSQFIDPKLAQSDIKYYVKLTDFVSRAIVVYAKYDNIQAQVPQIVQIVMTLFKSDSTDEIHALMDCLIDFVQNVLKAFPAQFADYTMHISNRFVEIIVQPKHIEPGLLENKVEMDYKTHLKKQLELIYDSLSVLFEFLPEQMSPYAHVLFEALDKEQQYMSSFTFADQAKAICMYPKCFEGQQCFEAVMQVLKKYSEYVSKENCANTAQKMLQNYPELIKIVNQKQCLNQTVVDIVIQTIFQAVKGNNVQFQTYLNRNEGMDPQDSDQMPVDYERNEVCRLGETIGLIVETILGICPAEVQQGIITLIVEFSKQNEMPPLQFYMILACAKYLPEQLRVEVLFEFAQQILGRIQKQVLYRGEILYLTHAIACCKQLQSSDIYQVLKDQRSILLEEKSDNIVCIIIAMFVTQLAIVDQEVLMENFQEQLQKFVSVSGFFAIGAVIAQHITFWKQQPNYLMMMAIMFNSFGPTNYKDYQMELQTVTAELKDQLEEFEKMLSPTGKALLLEMANQLGYIVGDTVQ</sequence>
<dbReference type="InterPro" id="IPR016024">
    <property type="entry name" value="ARM-type_fold"/>
</dbReference>
<evidence type="ECO:0000313" key="3">
    <source>
        <dbReference type="Proteomes" id="UP001642409"/>
    </source>
</evidence>